<keyword evidence="1" id="KW-0732">Signal</keyword>
<reference evidence="2" key="1">
    <citation type="submission" date="2017-05" db="EMBL/GenBank/DDBJ databases">
        <authorList>
            <person name="Song R."/>
            <person name="Chenine A.L."/>
            <person name="Ruprecht R.M."/>
        </authorList>
    </citation>
    <scope>NUCLEOTIDE SEQUENCE</scope>
    <source>
        <strain evidence="2">Kingella_eburonensis</strain>
    </source>
</reference>
<sequence>MKHIILIATVFTLAACGSVGNTVLSDATLQEKTATTLRTTPANLVISNRTATADSITFNATVGKKLHRCFVKTTGVTASETVCSGVRSQLQTN</sequence>
<dbReference type="Proteomes" id="UP000215450">
    <property type="component" value="Unassembled WGS sequence"/>
</dbReference>
<name>A0A238HGM9_9NEIS</name>
<dbReference type="PROSITE" id="PS51257">
    <property type="entry name" value="PROKAR_LIPOPROTEIN"/>
    <property type="match status" value="1"/>
</dbReference>
<evidence type="ECO:0000313" key="4">
    <source>
        <dbReference type="Proteomes" id="UP000215450"/>
    </source>
</evidence>
<reference evidence="3 4" key="2">
    <citation type="submission" date="2017-06" db="EMBL/GenBank/DDBJ databases">
        <authorList>
            <person name="Kim H.J."/>
            <person name="Triplett B.A."/>
        </authorList>
    </citation>
    <scope>NUCLEOTIDE SEQUENCE [LARGE SCALE GENOMIC DNA]</scope>
    <source>
        <strain evidence="3">Kingella_eburonensis</strain>
    </source>
</reference>
<protein>
    <recommendedName>
        <fullName evidence="5">Lipoprotein</fullName>
    </recommendedName>
</protein>
<evidence type="ECO:0000313" key="2">
    <source>
        <dbReference type="EMBL" id="SMQ12808.1"/>
    </source>
</evidence>
<keyword evidence="4" id="KW-1185">Reference proteome</keyword>
<dbReference type="RefSeq" id="WP_095062912.1">
    <property type="nucleotide sequence ID" value="NZ_FXUV02000037.1"/>
</dbReference>
<dbReference type="EMBL" id="FXUV01000032">
    <property type="protein sequence ID" value="SMQ12808.1"/>
    <property type="molecule type" value="Genomic_DNA"/>
</dbReference>
<organism evidence="2">
    <name type="scientific">Kingella negevensis</name>
    <dbReference type="NCBI Taxonomy" id="1522312"/>
    <lineage>
        <taxon>Bacteria</taxon>
        <taxon>Pseudomonadati</taxon>
        <taxon>Pseudomonadota</taxon>
        <taxon>Betaproteobacteria</taxon>
        <taxon>Neisseriales</taxon>
        <taxon>Neisseriaceae</taxon>
        <taxon>Kingella</taxon>
    </lineage>
</organism>
<dbReference type="AlphaFoldDB" id="A0A238HGM9"/>
<proteinExistence type="predicted"/>
<gene>
    <name evidence="2" type="ORF">KEBURONENSIS_01625</name>
    <name evidence="3" type="ORF">KEBURONENSIS_01634</name>
</gene>
<dbReference type="STRING" id="1522312.GCA_900177895_00668"/>
<evidence type="ECO:0008006" key="5">
    <source>
        <dbReference type="Google" id="ProtNLM"/>
    </source>
</evidence>
<evidence type="ECO:0000313" key="3">
    <source>
        <dbReference type="EMBL" id="SNB76011.1"/>
    </source>
</evidence>
<accession>A0A238HGM9</accession>
<dbReference type="EMBL" id="FXUV02000037">
    <property type="protein sequence ID" value="SNB76011.1"/>
    <property type="molecule type" value="Genomic_DNA"/>
</dbReference>
<evidence type="ECO:0000256" key="1">
    <source>
        <dbReference type="SAM" id="SignalP"/>
    </source>
</evidence>
<feature type="signal peptide" evidence="1">
    <location>
        <begin position="1"/>
        <end position="21"/>
    </location>
</feature>
<feature type="chain" id="PRO_5015075181" description="Lipoprotein" evidence="1">
    <location>
        <begin position="22"/>
        <end position="93"/>
    </location>
</feature>